<sequence>MVEALKNIPVKQEDVAVKFCHEYNAHYCWNWFRLLQVCASKRKTFVLVDNGSVYGFGWMGFGSLGFLDRGASDKVLKPRILESLRSITYLKLALAYTTP</sequence>
<evidence type="ECO:0000313" key="1">
    <source>
        <dbReference type="EMBL" id="KAK6802853.1"/>
    </source>
</evidence>
<protein>
    <submittedName>
        <fullName evidence="1">Uncharacterized protein</fullName>
    </submittedName>
</protein>
<accession>A0AAN8U6J3</accession>
<comment type="caution">
    <text evidence="1">The sequence shown here is derived from an EMBL/GenBank/DDBJ whole genome shotgun (WGS) entry which is preliminary data.</text>
</comment>
<reference evidence="1 2" key="1">
    <citation type="submission" date="2024-02" db="EMBL/GenBank/DDBJ databases">
        <title>de novo genome assembly of Solanum bulbocastanum strain 11H21.</title>
        <authorList>
            <person name="Hosaka A.J."/>
        </authorList>
    </citation>
    <scope>NUCLEOTIDE SEQUENCE [LARGE SCALE GENOMIC DNA]</scope>
    <source>
        <tissue evidence="1">Young leaves</tissue>
    </source>
</reference>
<keyword evidence="2" id="KW-1185">Reference proteome</keyword>
<dbReference type="InterPro" id="IPR009091">
    <property type="entry name" value="RCC1/BLIP-II"/>
</dbReference>
<dbReference type="Proteomes" id="UP001371456">
    <property type="component" value="Unassembled WGS sequence"/>
</dbReference>
<name>A0AAN8U6J3_SOLBU</name>
<dbReference type="EMBL" id="JBANQN010000001">
    <property type="protein sequence ID" value="KAK6802853.1"/>
    <property type="molecule type" value="Genomic_DNA"/>
</dbReference>
<dbReference type="Gene3D" id="2.130.10.30">
    <property type="entry name" value="Regulator of chromosome condensation 1/beta-lactamase-inhibitor protein II"/>
    <property type="match status" value="1"/>
</dbReference>
<dbReference type="SUPFAM" id="SSF50985">
    <property type="entry name" value="RCC1/BLIP-II"/>
    <property type="match status" value="1"/>
</dbReference>
<dbReference type="AlphaFoldDB" id="A0AAN8U6J3"/>
<evidence type="ECO:0000313" key="2">
    <source>
        <dbReference type="Proteomes" id="UP001371456"/>
    </source>
</evidence>
<proteinExistence type="predicted"/>
<gene>
    <name evidence="1" type="ORF">RDI58_000637</name>
</gene>
<organism evidence="1 2">
    <name type="scientific">Solanum bulbocastanum</name>
    <name type="common">Wild potato</name>
    <dbReference type="NCBI Taxonomy" id="147425"/>
    <lineage>
        <taxon>Eukaryota</taxon>
        <taxon>Viridiplantae</taxon>
        <taxon>Streptophyta</taxon>
        <taxon>Embryophyta</taxon>
        <taxon>Tracheophyta</taxon>
        <taxon>Spermatophyta</taxon>
        <taxon>Magnoliopsida</taxon>
        <taxon>eudicotyledons</taxon>
        <taxon>Gunneridae</taxon>
        <taxon>Pentapetalae</taxon>
        <taxon>asterids</taxon>
        <taxon>lamiids</taxon>
        <taxon>Solanales</taxon>
        <taxon>Solanaceae</taxon>
        <taxon>Solanoideae</taxon>
        <taxon>Solaneae</taxon>
        <taxon>Solanum</taxon>
    </lineage>
</organism>